<dbReference type="Proteomes" id="UP001139450">
    <property type="component" value="Unassembled WGS sequence"/>
</dbReference>
<keyword evidence="5" id="KW-1185">Reference proteome</keyword>
<dbReference type="InterPro" id="IPR028082">
    <property type="entry name" value="Peripla_BP_I"/>
</dbReference>
<evidence type="ECO:0000256" key="1">
    <source>
        <dbReference type="ARBA" id="ARBA00010062"/>
    </source>
</evidence>
<dbReference type="AlphaFoldDB" id="A0A9X2BEF6"/>
<dbReference type="Pfam" id="PF13458">
    <property type="entry name" value="Peripla_BP_6"/>
    <property type="match status" value="1"/>
</dbReference>
<comment type="caution">
    <text evidence="4">The sequence shown here is derived from an EMBL/GenBank/DDBJ whole genome shotgun (WGS) entry which is preliminary data.</text>
</comment>
<gene>
    <name evidence="4" type="ORF">MUY27_16670</name>
</gene>
<evidence type="ECO:0000313" key="4">
    <source>
        <dbReference type="EMBL" id="MCJ8211353.1"/>
    </source>
</evidence>
<reference evidence="4" key="1">
    <citation type="submission" date="2022-04" db="EMBL/GenBank/DDBJ databases">
        <title>Mucilaginibacter sp. RS28 isolated from freshwater.</title>
        <authorList>
            <person name="Ko S.-R."/>
        </authorList>
    </citation>
    <scope>NUCLEOTIDE SEQUENCE</scope>
    <source>
        <strain evidence="4">RS28</strain>
    </source>
</reference>
<organism evidence="4 5">
    <name type="scientific">Mucilaginibacter straminoryzae</name>
    <dbReference type="NCBI Taxonomy" id="2932774"/>
    <lineage>
        <taxon>Bacteria</taxon>
        <taxon>Pseudomonadati</taxon>
        <taxon>Bacteroidota</taxon>
        <taxon>Sphingobacteriia</taxon>
        <taxon>Sphingobacteriales</taxon>
        <taxon>Sphingobacteriaceae</taxon>
        <taxon>Mucilaginibacter</taxon>
    </lineage>
</organism>
<sequence>MRQINIGVLIPNSGIFPIGKSFEKGLKAGLKPLHESDIEVELSTEFSGQSGVRQLGEIFDRFFNYHNSDIVTGFISNKMAEDVAVKFREKQRTLIVNNVGGQIPDITKLSENVFVNSAHLWRHAWSLGHYGVKNLGKSGMYVSSVYDAGYSFSHMFNMGMTAADPASQWSFAVGSMPPNGKLTDMEVILPHIDKQKPDFIFATFCGTETPLFLNEFMKRGLHKDIKVLGLPYLTSPFYGLDHDLHITSTQLYHQDATITPDKVFYELGLQTGEMIASVVPDAKDNIEIQQRLAELKQCFNIDAAGELANLGFEEQVTLTENHITDNGKQLNTTVLCEYESYSPTADQLRDMFKGPVFSWINPYLCV</sequence>
<evidence type="ECO:0000256" key="2">
    <source>
        <dbReference type="ARBA" id="ARBA00022729"/>
    </source>
</evidence>
<dbReference type="Gene3D" id="3.40.50.2300">
    <property type="match status" value="2"/>
</dbReference>
<proteinExistence type="inferred from homology"/>
<protein>
    <submittedName>
        <fullName evidence="4">ABC transporter substrate-binding protein</fullName>
    </submittedName>
</protein>
<evidence type="ECO:0000259" key="3">
    <source>
        <dbReference type="Pfam" id="PF13458"/>
    </source>
</evidence>
<evidence type="ECO:0000313" key="5">
    <source>
        <dbReference type="Proteomes" id="UP001139450"/>
    </source>
</evidence>
<comment type="similarity">
    <text evidence="1">Belongs to the leucine-binding protein family.</text>
</comment>
<feature type="domain" description="Leucine-binding protein" evidence="3">
    <location>
        <begin position="3"/>
        <end position="235"/>
    </location>
</feature>
<keyword evidence="2" id="KW-0732">Signal</keyword>
<dbReference type="EMBL" id="JALJEJ010000009">
    <property type="protein sequence ID" value="MCJ8211353.1"/>
    <property type="molecule type" value="Genomic_DNA"/>
</dbReference>
<name>A0A9X2BEF6_9SPHI</name>
<accession>A0A9X2BEF6</accession>
<dbReference type="RefSeq" id="WP_245131892.1">
    <property type="nucleotide sequence ID" value="NZ_JALJEJ010000009.1"/>
</dbReference>
<dbReference type="InterPro" id="IPR028081">
    <property type="entry name" value="Leu-bd"/>
</dbReference>
<dbReference type="SUPFAM" id="SSF53822">
    <property type="entry name" value="Periplasmic binding protein-like I"/>
    <property type="match status" value="1"/>
</dbReference>